<proteinExistence type="predicted"/>
<protein>
    <submittedName>
        <fullName evidence="1">Uncharacterized protein</fullName>
    </submittedName>
</protein>
<sequence length="128" mass="14538">MPLTWIEVEGTETPTDGELCRKHLADIAVIEEVTSDPLKEKFLYLQRADADIQSGRFPVETFPEYRRVVSVDMINACLVQIKESSHLIEYLIEAAMSQRAILLETPGTYCCRTAGQQLRELEMMARSS</sequence>
<dbReference type="Proteomes" id="UP000177362">
    <property type="component" value="Unassembled WGS sequence"/>
</dbReference>
<name>A0A1G2KP75_9BACT</name>
<organism evidence="1 2">
    <name type="scientific">Candidatus Sungbacteria bacterium RIFCSPHIGHO2_02_FULL_49_12</name>
    <dbReference type="NCBI Taxonomy" id="1802271"/>
    <lineage>
        <taxon>Bacteria</taxon>
        <taxon>Candidatus Sungiibacteriota</taxon>
    </lineage>
</organism>
<evidence type="ECO:0000313" key="2">
    <source>
        <dbReference type="Proteomes" id="UP000177362"/>
    </source>
</evidence>
<comment type="caution">
    <text evidence="1">The sequence shown here is derived from an EMBL/GenBank/DDBJ whole genome shotgun (WGS) entry which is preliminary data.</text>
</comment>
<dbReference type="EMBL" id="MHQJ01000022">
    <property type="protein sequence ID" value="OHA01207.1"/>
    <property type="molecule type" value="Genomic_DNA"/>
</dbReference>
<dbReference type="STRING" id="1802271.A3C11_02330"/>
<dbReference type="AlphaFoldDB" id="A0A1G2KP75"/>
<accession>A0A1G2KP75</accession>
<reference evidence="1 2" key="1">
    <citation type="journal article" date="2016" name="Nat. Commun.">
        <title>Thousands of microbial genomes shed light on interconnected biogeochemical processes in an aquifer system.</title>
        <authorList>
            <person name="Anantharaman K."/>
            <person name="Brown C.T."/>
            <person name="Hug L.A."/>
            <person name="Sharon I."/>
            <person name="Castelle C.J."/>
            <person name="Probst A.J."/>
            <person name="Thomas B.C."/>
            <person name="Singh A."/>
            <person name="Wilkins M.J."/>
            <person name="Karaoz U."/>
            <person name="Brodie E.L."/>
            <person name="Williams K.H."/>
            <person name="Hubbard S.S."/>
            <person name="Banfield J.F."/>
        </authorList>
    </citation>
    <scope>NUCLEOTIDE SEQUENCE [LARGE SCALE GENOMIC DNA]</scope>
</reference>
<gene>
    <name evidence="1" type="ORF">A3C11_02330</name>
</gene>
<evidence type="ECO:0000313" key="1">
    <source>
        <dbReference type="EMBL" id="OHA01207.1"/>
    </source>
</evidence>